<dbReference type="Proteomes" id="UP000050836">
    <property type="component" value="Unassembled WGS sequence"/>
</dbReference>
<evidence type="ECO:0000313" key="3">
    <source>
        <dbReference type="Proteomes" id="UP000050836"/>
    </source>
</evidence>
<dbReference type="AlphaFoldDB" id="A0A0R0AUI1"/>
<accession>A0A0R0AUI1</accession>
<name>A0A0R0AUI1_9GAMM</name>
<dbReference type="OrthoDB" id="6555107at2"/>
<keyword evidence="3" id="KW-1185">Reference proteome</keyword>
<evidence type="ECO:0008006" key="4">
    <source>
        <dbReference type="Google" id="ProtNLM"/>
    </source>
</evidence>
<comment type="caution">
    <text evidence="2">The sequence shown here is derived from an EMBL/GenBank/DDBJ whole genome shotgun (WGS) entry which is preliminary data.</text>
</comment>
<feature type="signal peptide" evidence="1">
    <location>
        <begin position="1"/>
        <end position="29"/>
    </location>
</feature>
<evidence type="ECO:0000256" key="1">
    <source>
        <dbReference type="SAM" id="SignalP"/>
    </source>
</evidence>
<gene>
    <name evidence="2" type="ORF">ARC78_05770</name>
</gene>
<proteinExistence type="predicted"/>
<evidence type="ECO:0000313" key="2">
    <source>
        <dbReference type="EMBL" id="KRG44296.1"/>
    </source>
</evidence>
<organism evidence="2 3">
    <name type="scientific">Stenotrophomonas pictorum JCM 9942</name>
    <dbReference type="NCBI Taxonomy" id="1236960"/>
    <lineage>
        <taxon>Bacteria</taxon>
        <taxon>Pseudomonadati</taxon>
        <taxon>Pseudomonadota</taxon>
        <taxon>Gammaproteobacteria</taxon>
        <taxon>Lysobacterales</taxon>
        <taxon>Lysobacteraceae</taxon>
        <taxon>Stenotrophomonas</taxon>
    </lineage>
</organism>
<dbReference type="EMBL" id="LLXS01000008">
    <property type="protein sequence ID" value="KRG44296.1"/>
    <property type="molecule type" value="Genomic_DNA"/>
</dbReference>
<protein>
    <recommendedName>
        <fullName evidence="4">Outer membrane protein beta-barrel domain-containing protein</fullName>
    </recommendedName>
</protein>
<dbReference type="RefSeq" id="WP_054660540.1">
    <property type="nucleotide sequence ID" value="NZ_BAZI01000418.1"/>
</dbReference>
<reference evidence="2 3" key="1">
    <citation type="submission" date="2015-10" db="EMBL/GenBank/DDBJ databases">
        <title>Genome sequencing and analysis of members of genus Stenotrophomonas.</title>
        <authorList>
            <person name="Patil P.P."/>
            <person name="Midha S."/>
            <person name="Patil P.B."/>
        </authorList>
    </citation>
    <scope>NUCLEOTIDE SEQUENCE [LARGE SCALE GENOMIC DNA]</scope>
    <source>
        <strain evidence="2 3">JCM 9942</strain>
    </source>
</reference>
<dbReference type="InterPro" id="IPR011250">
    <property type="entry name" value="OMP/PagP_B-barrel"/>
</dbReference>
<dbReference type="SUPFAM" id="SSF56925">
    <property type="entry name" value="OMPA-like"/>
    <property type="match status" value="1"/>
</dbReference>
<feature type="chain" id="PRO_5006391349" description="Outer membrane protein beta-barrel domain-containing protein" evidence="1">
    <location>
        <begin position="30"/>
        <end position="261"/>
    </location>
</feature>
<sequence length="261" mass="28380">MHTRFNPKYLPASLAMVVLTTAVVPLAQAETSGDDRWRFQATPYVWMSGMEGQVRPFRSAPTAEVDKSFSELMDSLDAAAFITGTARRGNVVLQADLTHAATSDSTPLPLGLAANVKVRQTSATLTAGYAVRADERTGIDLLAGIRYWDINAAVQVPGLLSARSDSSFVDPIAGVRWRQMLSPRWSSVAYADVGGFGLGSDATWQVLALANYQATEQWFVSMGYRHQRLDYRDQGKRLDVALSGPMLGVTYRFGAGRSAPL</sequence>
<keyword evidence="1" id="KW-0732">Signal</keyword>